<dbReference type="EMBL" id="OU899037">
    <property type="protein sequence ID" value="CAH1736177.1"/>
    <property type="molecule type" value="Genomic_DNA"/>
</dbReference>
<evidence type="ECO:0000313" key="3">
    <source>
        <dbReference type="EMBL" id="CAH1736177.1"/>
    </source>
</evidence>
<sequence>MTAVEDCGKRRDKWKRHEFGDFLTENGVSAALAKAFLELCRAEKRPSDPIEFIRVRMLPDNEDLTEIQSYRQKIEDLRTKVDELRTERDRLLESKQRIQSNYIRQRCDDADDSDTTEDDASD</sequence>
<name>A0A9P0NLH0_APHGO</name>
<feature type="region of interest" description="Disordered" evidence="2">
    <location>
        <begin position="103"/>
        <end position="122"/>
    </location>
</feature>
<dbReference type="AlphaFoldDB" id="A0A9P0NLH0"/>
<reference evidence="3" key="2">
    <citation type="submission" date="2022-10" db="EMBL/GenBank/DDBJ databases">
        <authorList>
            <consortium name="ENA_rothamsted_submissions"/>
            <consortium name="culmorum"/>
            <person name="King R."/>
        </authorList>
    </citation>
    <scope>NUCLEOTIDE SEQUENCE</scope>
</reference>
<evidence type="ECO:0000256" key="2">
    <source>
        <dbReference type="SAM" id="MobiDB-lite"/>
    </source>
</evidence>
<evidence type="ECO:0000256" key="1">
    <source>
        <dbReference type="SAM" id="Coils"/>
    </source>
</evidence>
<protein>
    <submittedName>
        <fullName evidence="3">Uncharacterized protein</fullName>
    </submittedName>
</protein>
<feature type="coiled-coil region" evidence="1">
    <location>
        <begin position="67"/>
        <end position="101"/>
    </location>
</feature>
<feature type="compositionally biased region" description="Acidic residues" evidence="2">
    <location>
        <begin position="109"/>
        <end position="122"/>
    </location>
</feature>
<proteinExistence type="predicted"/>
<keyword evidence="4" id="KW-1185">Reference proteome</keyword>
<keyword evidence="1" id="KW-0175">Coiled coil</keyword>
<evidence type="ECO:0000313" key="4">
    <source>
        <dbReference type="Proteomes" id="UP001154329"/>
    </source>
</evidence>
<dbReference type="Proteomes" id="UP001154329">
    <property type="component" value="Chromosome 4"/>
</dbReference>
<accession>A0A9P0NLH0</accession>
<organism evidence="3 4">
    <name type="scientific">Aphis gossypii</name>
    <name type="common">Cotton aphid</name>
    <dbReference type="NCBI Taxonomy" id="80765"/>
    <lineage>
        <taxon>Eukaryota</taxon>
        <taxon>Metazoa</taxon>
        <taxon>Ecdysozoa</taxon>
        <taxon>Arthropoda</taxon>
        <taxon>Hexapoda</taxon>
        <taxon>Insecta</taxon>
        <taxon>Pterygota</taxon>
        <taxon>Neoptera</taxon>
        <taxon>Paraneoptera</taxon>
        <taxon>Hemiptera</taxon>
        <taxon>Sternorrhyncha</taxon>
        <taxon>Aphidomorpha</taxon>
        <taxon>Aphidoidea</taxon>
        <taxon>Aphididae</taxon>
        <taxon>Aphidini</taxon>
        <taxon>Aphis</taxon>
        <taxon>Aphis</taxon>
    </lineage>
</organism>
<gene>
    <name evidence="3" type="ORF">APHIGO_LOCUS9971</name>
</gene>
<reference evidence="3" key="1">
    <citation type="submission" date="2022-02" db="EMBL/GenBank/DDBJ databases">
        <authorList>
            <person name="King R."/>
        </authorList>
    </citation>
    <scope>NUCLEOTIDE SEQUENCE</scope>
</reference>